<evidence type="ECO:0000256" key="2">
    <source>
        <dbReference type="ARBA" id="ARBA00005581"/>
    </source>
</evidence>
<keyword evidence="5 6" id="KW-0732">Signal</keyword>
<sequence length="139" mass="16065">MSATFMRIVVPLSLVLLFVVVSEAGILPHLVHIEITNRLNDEKDLTIHCYEREGEDLGEAILLSLEKLSFVFRPRGIGKSSKYYCSVKWSGSNLKWFDLWSQGRDYKNCRVCKWIVTNTQACEFDYDKGIYSICVVYNQ</sequence>
<evidence type="ECO:0000256" key="3">
    <source>
        <dbReference type="ARBA" id="ARBA00022471"/>
    </source>
</evidence>
<evidence type="ECO:0000313" key="7">
    <source>
        <dbReference type="EMBL" id="CAI8587632.1"/>
    </source>
</evidence>
<proteinExistence type="inferred from homology"/>
<dbReference type="PANTHER" id="PTHR31232:SF43">
    <property type="entry name" value="S-PROTEIN HOMOLOG 29-RELATED"/>
    <property type="match status" value="1"/>
</dbReference>
<accession>A0AAV0YQ83</accession>
<evidence type="ECO:0000313" key="8">
    <source>
        <dbReference type="Proteomes" id="UP001157006"/>
    </source>
</evidence>
<protein>
    <recommendedName>
        <fullName evidence="6">S-protein homolog</fullName>
    </recommendedName>
</protein>
<dbReference type="GO" id="GO:0005576">
    <property type="term" value="C:extracellular region"/>
    <property type="evidence" value="ECO:0007669"/>
    <property type="project" value="UniProtKB-SubCell"/>
</dbReference>
<keyword evidence="4 6" id="KW-0964">Secreted</keyword>
<dbReference type="Proteomes" id="UP001157006">
    <property type="component" value="Chromosome 1L"/>
</dbReference>
<dbReference type="GO" id="GO:0060320">
    <property type="term" value="P:rejection of self pollen"/>
    <property type="evidence" value="ECO:0007669"/>
    <property type="project" value="UniProtKB-KW"/>
</dbReference>
<comment type="similarity">
    <text evidence="2 6">Belongs to the plant self-incompatibility (S1) protein family.</text>
</comment>
<evidence type="ECO:0000256" key="1">
    <source>
        <dbReference type="ARBA" id="ARBA00004613"/>
    </source>
</evidence>
<dbReference type="EMBL" id="OX451736">
    <property type="protein sequence ID" value="CAI8587632.1"/>
    <property type="molecule type" value="Genomic_DNA"/>
</dbReference>
<gene>
    <name evidence="7" type="ORF">VFH_I309000</name>
</gene>
<evidence type="ECO:0000256" key="5">
    <source>
        <dbReference type="ARBA" id="ARBA00022729"/>
    </source>
</evidence>
<name>A0AAV0YQ83_VICFA</name>
<evidence type="ECO:0000256" key="4">
    <source>
        <dbReference type="ARBA" id="ARBA00022525"/>
    </source>
</evidence>
<comment type="subcellular location">
    <subcellularLocation>
        <location evidence="1 6">Secreted</location>
    </subcellularLocation>
</comment>
<reference evidence="7 8" key="1">
    <citation type="submission" date="2023-01" db="EMBL/GenBank/DDBJ databases">
        <authorList>
            <person name="Kreplak J."/>
        </authorList>
    </citation>
    <scope>NUCLEOTIDE SEQUENCE [LARGE SCALE GENOMIC DNA]</scope>
</reference>
<keyword evidence="3 6" id="KW-0713">Self-incompatibility</keyword>
<feature type="signal peptide" evidence="6">
    <location>
        <begin position="1"/>
        <end position="24"/>
    </location>
</feature>
<feature type="chain" id="PRO_5043086089" description="S-protein homolog" evidence="6">
    <location>
        <begin position="25"/>
        <end position="139"/>
    </location>
</feature>
<dbReference type="Pfam" id="PF05938">
    <property type="entry name" value="Self-incomp_S1"/>
    <property type="match status" value="1"/>
</dbReference>
<dbReference type="AlphaFoldDB" id="A0AAV0YQ83"/>
<organism evidence="7 8">
    <name type="scientific">Vicia faba</name>
    <name type="common">Broad bean</name>
    <name type="synonym">Faba vulgaris</name>
    <dbReference type="NCBI Taxonomy" id="3906"/>
    <lineage>
        <taxon>Eukaryota</taxon>
        <taxon>Viridiplantae</taxon>
        <taxon>Streptophyta</taxon>
        <taxon>Embryophyta</taxon>
        <taxon>Tracheophyta</taxon>
        <taxon>Spermatophyta</taxon>
        <taxon>Magnoliopsida</taxon>
        <taxon>eudicotyledons</taxon>
        <taxon>Gunneridae</taxon>
        <taxon>Pentapetalae</taxon>
        <taxon>rosids</taxon>
        <taxon>fabids</taxon>
        <taxon>Fabales</taxon>
        <taxon>Fabaceae</taxon>
        <taxon>Papilionoideae</taxon>
        <taxon>50 kb inversion clade</taxon>
        <taxon>NPAAA clade</taxon>
        <taxon>Hologalegina</taxon>
        <taxon>IRL clade</taxon>
        <taxon>Fabeae</taxon>
        <taxon>Vicia</taxon>
    </lineage>
</organism>
<keyword evidence="8" id="KW-1185">Reference proteome</keyword>
<evidence type="ECO:0000256" key="6">
    <source>
        <dbReference type="RuleBase" id="RU367044"/>
    </source>
</evidence>
<dbReference type="InterPro" id="IPR010264">
    <property type="entry name" value="Self-incomp_S1"/>
</dbReference>
<dbReference type="PANTHER" id="PTHR31232">
    <property type="match status" value="1"/>
</dbReference>